<evidence type="ECO:0000256" key="1">
    <source>
        <dbReference type="SAM" id="SignalP"/>
    </source>
</evidence>
<reference evidence="2 3" key="1">
    <citation type="journal article" date="2014" name="Genome Biol.">
        <title>Transcriptome and methylome profiling reveals relics of genome dominance in the mesopolyploid Brassica oleracea.</title>
        <authorList>
            <person name="Parkin I.A."/>
            <person name="Koh C."/>
            <person name="Tang H."/>
            <person name="Robinson S.J."/>
            <person name="Kagale S."/>
            <person name="Clarke W.E."/>
            <person name="Town C.D."/>
            <person name="Nixon J."/>
            <person name="Krishnakumar V."/>
            <person name="Bidwell S.L."/>
            <person name="Denoeud F."/>
            <person name="Belcram H."/>
            <person name="Links M.G."/>
            <person name="Just J."/>
            <person name="Clarke C."/>
            <person name="Bender T."/>
            <person name="Huebert T."/>
            <person name="Mason A.S."/>
            <person name="Pires J.C."/>
            <person name="Barker G."/>
            <person name="Moore J."/>
            <person name="Walley P.G."/>
            <person name="Manoli S."/>
            <person name="Batley J."/>
            <person name="Edwards D."/>
            <person name="Nelson M.N."/>
            <person name="Wang X."/>
            <person name="Paterson A.H."/>
            <person name="King G."/>
            <person name="Bancroft I."/>
            <person name="Chalhoub B."/>
            <person name="Sharpe A.G."/>
        </authorList>
    </citation>
    <scope>NUCLEOTIDE SEQUENCE</scope>
    <source>
        <strain evidence="2 3">cv. TO1000</strain>
    </source>
</reference>
<dbReference type="Gramene" id="Bo1g033230.1">
    <property type="protein sequence ID" value="Bo1g033230.1"/>
    <property type="gene ID" value="Bo1g033230"/>
</dbReference>
<reference evidence="2" key="2">
    <citation type="submission" date="2015-03" db="UniProtKB">
        <authorList>
            <consortium name="EnsemblPlants"/>
        </authorList>
    </citation>
    <scope>IDENTIFICATION</scope>
</reference>
<evidence type="ECO:0000313" key="2">
    <source>
        <dbReference type="EnsemblPlants" id="Bo1g033230.1"/>
    </source>
</evidence>
<evidence type="ECO:0000313" key="3">
    <source>
        <dbReference type="Proteomes" id="UP000032141"/>
    </source>
</evidence>
<protein>
    <submittedName>
        <fullName evidence="2">Uncharacterized protein</fullName>
    </submittedName>
</protein>
<name>A0A0D3A5G1_BRAOL</name>
<dbReference type="AlphaFoldDB" id="A0A0D3A5G1"/>
<dbReference type="HOGENOM" id="CLU_2797448_0_0_1"/>
<feature type="signal peptide" evidence="1">
    <location>
        <begin position="1"/>
        <end position="24"/>
    </location>
</feature>
<keyword evidence="3" id="KW-1185">Reference proteome</keyword>
<feature type="chain" id="PRO_5002256387" evidence="1">
    <location>
        <begin position="25"/>
        <end position="68"/>
    </location>
</feature>
<sequence length="68" mass="7486">MGRSNLLPIFSIVLVTFSFVYVYGQICDDSAGTFRPNSTYDSNRLLILSSLASNVTTRDGLFYNSPIG</sequence>
<dbReference type="Proteomes" id="UP000032141">
    <property type="component" value="Chromosome C1"/>
</dbReference>
<dbReference type="EnsemblPlants" id="Bo1g033230.1">
    <property type="protein sequence ID" value="Bo1g033230.1"/>
    <property type="gene ID" value="Bo1g033230"/>
</dbReference>
<keyword evidence="1" id="KW-0732">Signal</keyword>
<organism evidence="2 3">
    <name type="scientific">Brassica oleracea var. oleracea</name>
    <dbReference type="NCBI Taxonomy" id="109376"/>
    <lineage>
        <taxon>Eukaryota</taxon>
        <taxon>Viridiplantae</taxon>
        <taxon>Streptophyta</taxon>
        <taxon>Embryophyta</taxon>
        <taxon>Tracheophyta</taxon>
        <taxon>Spermatophyta</taxon>
        <taxon>Magnoliopsida</taxon>
        <taxon>eudicotyledons</taxon>
        <taxon>Gunneridae</taxon>
        <taxon>Pentapetalae</taxon>
        <taxon>rosids</taxon>
        <taxon>malvids</taxon>
        <taxon>Brassicales</taxon>
        <taxon>Brassicaceae</taxon>
        <taxon>Brassiceae</taxon>
        <taxon>Brassica</taxon>
    </lineage>
</organism>
<proteinExistence type="predicted"/>
<accession>A0A0D3A5G1</accession>